<name>D2J6Z2_9STAP</name>
<sequence>MKEENYNLIDIIKHIFTHKSLVNYGYFLMFIRLLYAIIYPFIALYKLMKYLFTYKKSENDKKGD</sequence>
<geneLocation type="plasmid" evidence="2">
    <name>SAP020A</name>
</geneLocation>
<reference evidence="2" key="2">
    <citation type="submission" date="2009-12" db="EMBL/GenBank/DDBJ databases">
        <authorList>
            <person name="Summers A.O."/>
            <person name="Shearer J."/>
            <person name="Wireman J."/>
        </authorList>
    </citation>
    <scope>NUCLEOTIDE SEQUENCE</scope>
    <source>
        <strain evidence="2">CDC3</strain>
        <plasmid evidence="2">SAP020A</plasmid>
    </source>
</reference>
<proteinExistence type="predicted"/>
<feature type="transmembrane region" description="Helical" evidence="1">
    <location>
        <begin position="24"/>
        <end position="45"/>
    </location>
</feature>
<reference evidence="2" key="1">
    <citation type="submission" date="2009-08" db="EMBL/GenBank/DDBJ databases">
        <authorList>
            <person name="Gill J."/>
            <person name="Borman J."/>
            <person name="Shetty J."/>
            <person name="Hostetler J."/>
            <person name="Durkin S."/>
            <person name="Montgomery B."/>
        </authorList>
    </citation>
    <scope>NUCLEOTIDE SEQUENCE</scope>
    <source>
        <strain evidence="2">CDC3</strain>
        <plasmid evidence="2">SAP020A</plasmid>
    </source>
</reference>
<dbReference type="EMBL" id="GQ900386">
    <property type="protein sequence ID" value="ADA61623.1"/>
    <property type="molecule type" value="Genomic_DNA"/>
</dbReference>
<evidence type="ECO:0000256" key="1">
    <source>
        <dbReference type="SAM" id="Phobius"/>
    </source>
</evidence>
<keyword evidence="1" id="KW-0812">Transmembrane</keyword>
<keyword evidence="1" id="KW-0472">Membrane</keyword>
<gene>
    <name evidence="2" type="ORF">SAP020A_048</name>
</gene>
<organism evidence="2">
    <name type="scientific">Staphylococcus sp. CDC3</name>
    <dbReference type="NCBI Taxonomy" id="678601"/>
    <lineage>
        <taxon>Bacteria</taxon>
        <taxon>Bacillati</taxon>
        <taxon>Bacillota</taxon>
        <taxon>Bacilli</taxon>
        <taxon>Bacillales</taxon>
        <taxon>Staphylococcaceae</taxon>
        <taxon>Staphylococcus</taxon>
    </lineage>
</organism>
<keyword evidence="1" id="KW-1133">Transmembrane helix</keyword>
<keyword evidence="2" id="KW-0614">Plasmid</keyword>
<dbReference type="AlphaFoldDB" id="D2J6Z2"/>
<accession>D2J6Z2</accession>
<evidence type="ECO:0000313" key="2">
    <source>
        <dbReference type="EMBL" id="ADA61623.1"/>
    </source>
</evidence>
<protein>
    <submittedName>
        <fullName evidence="2">Uncharacterized protein</fullName>
    </submittedName>
</protein>